<dbReference type="InterPro" id="IPR033714">
    <property type="entry name" value="tRNA_bind_bactPheRS"/>
</dbReference>
<evidence type="ECO:0000313" key="6">
    <source>
        <dbReference type="Proteomes" id="UP000306912"/>
    </source>
</evidence>
<dbReference type="GO" id="GO:0000049">
    <property type="term" value="F:tRNA binding"/>
    <property type="evidence" value="ECO:0007669"/>
    <property type="project" value="UniProtKB-UniRule"/>
</dbReference>
<sequence length="200" mass="21862">MNMIYNNHGLQDTLIVNLHPVPEKYQTETIGNIVRIFDGEETYGYNILAASTLFEVPFNGVLMSNERFVETVIATLHEVGFAIEPSELEPHFVVGFVDSMVAHPKSDHLNVCQVQTDTGTVQIVCGAPNVASGQKVVVAKIGALMPSGLYIQASKVRDVESFGMICSARELALPDAPQEKGILVLEDDAPIGAEFFSYYK</sequence>
<keyword evidence="1 3" id="KW-0820">tRNA-binding</keyword>
<feature type="domain" description="TRNA-binding" evidence="4">
    <location>
        <begin position="86"/>
        <end position="196"/>
    </location>
</feature>
<dbReference type="Gene3D" id="2.40.50.140">
    <property type="entry name" value="Nucleic acid-binding proteins"/>
    <property type="match status" value="1"/>
</dbReference>
<dbReference type="InParanoid" id="A0A5R8QFI5"/>
<dbReference type="InterPro" id="IPR012340">
    <property type="entry name" value="NA-bd_OB-fold"/>
</dbReference>
<evidence type="ECO:0000259" key="4">
    <source>
        <dbReference type="PROSITE" id="PS50886"/>
    </source>
</evidence>
<protein>
    <submittedName>
        <fullName evidence="5">DUF4479 domain-containing protein</fullName>
    </submittedName>
</protein>
<dbReference type="Gene3D" id="3.30.1940.10">
    <property type="entry name" value="YtpR-like"/>
    <property type="match status" value="1"/>
</dbReference>
<dbReference type="SUPFAM" id="SSF50249">
    <property type="entry name" value="Nucleic acid-binding proteins"/>
    <property type="match status" value="1"/>
</dbReference>
<evidence type="ECO:0000256" key="1">
    <source>
        <dbReference type="ARBA" id="ARBA00022555"/>
    </source>
</evidence>
<dbReference type="EMBL" id="VBWP01000002">
    <property type="protein sequence ID" value="TLG76811.1"/>
    <property type="molecule type" value="Genomic_DNA"/>
</dbReference>
<dbReference type="InterPro" id="IPR037154">
    <property type="entry name" value="YtpR-like_sf"/>
</dbReference>
<dbReference type="InterPro" id="IPR002547">
    <property type="entry name" value="tRNA-bd_dom"/>
</dbReference>
<evidence type="ECO:0000256" key="3">
    <source>
        <dbReference type="PROSITE-ProRule" id="PRU00209"/>
    </source>
</evidence>
<organism evidence="5 6">
    <name type="scientific">Culicoidibacter larvae</name>
    <dbReference type="NCBI Taxonomy" id="2579976"/>
    <lineage>
        <taxon>Bacteria</taxon>
        <taxon>Bacillati</taxon>
        <taxon>Bacillota</taxon>
        <taxon>Culicoidibacteria</taxon>
        <taxon>Culicoidibacterales</taxon>
        <taxon>Culicoidibacteraceae</taxon>
        <taxon>Culicoidibacter</taxon>
    </lineage>
</organism>
<keyword evidence="6" id="KW-1185">Reference proteome</keyword>
<dbReference type="FunCoup" id="A0A5R8QFI5">
    <property type="interactions" value="24"/>
</dbReference>
<dbReference type="CDD" id="cd02796">
    <property type="entry name" value="tRNA_bind_bactPheRS"/>
    <property type="match status" value="1"/>
</dbReference>
<name>A0A5R8QFI5_9FIRM</name>
<dbReference type="AlphaFoldDB" id="A0A5R8QFI5"/>
<keyword evidence="2 3" id="KW-0694">RNA-binding</keyword>
<dbReference type="Proteomes" id="UP000306912">
    <property type="component" value="Unassembled WGS sequence"/>
</dbReference>
<dbReference type="Pfam" id="PF14794">
    <property type="entry name" value="DUF4479"/>
    <property type="match status" value="1"/>
</dbReference>
<dbReference type="PROSITE" id="PS50886">
    <property type="entry name" value="TRBD"/>
    <property type="match status" value="1"/>
</dbReference>
<dbReference type="InterPro" id="IPR027855">
    <property type="entry name" value="DUF4479"/>
</dbReference>
<gene>
    <name evidence="5" type="ORF">FEZ08_03375</name>
</gene>
<dbReference type="OrthoDB" id="9805455at2"/>
<reference evidence="5 6" key="1">
    <citation type="submission" date="2019-05" db="EMBL/GenBank/DDBJ databases">
        <title>Culicoidintestinum kansasii gen. nov., sp. nov. from the gastrointestinal tract of the biting midge, Culicoides sonorensis.</title>
        <authorList>
            <person name="Neupane S."/>
            <person name="Ghosh A."/>
            <person name="Gunther S."/>
            <person name="Martin K."/>
            <person name="Zurek L."/>
        </authorList>
    </citation>
    <scope>NUCLEOTIDE SEQUENCE [LARGE SCALE GENOMIC DNA]</scope>
    <source>
        <strain evidence="5 6">CS-1</strain>
    </source>
</reference>
<dbReference type="NCBIfam" id="NF045760">
    <property type="entry name" value="YtpR"/>
    <property type="match status" value="1"/>
</dbReference>
<dbReference type="FunFam" id="2.40.50.140:FF:000045">
    <property type="entry name" value="Phenylalanine--tRNA ligase beta subunit"/>
    <property type="match status" value="1"/>
</dbReference>
<proteinExistence type="predicted"/>
<comment type="caution">
    <text evidence="5">The sequence shown here is derived from an EMBL/GenBank/DDBJ whole genome shotgun (WGS) entry which is preliminary data.</text>
</comment>
<dbReference type="Pfam" id="PF01588">
    <property type="entry name" value="tRNA_bind"/>
    <property type="match status" value="1"/>
</dbReference>
<accession>A0A5R8QFI5</accession>
<evidence type="ECO:0000313" key="5">
    <source>
        <dbReference type="EMBL" id="TLG76811.1"/>
    </source>
</evidence>
<evidence type="ECO:0000256" key="2">
    <source>
        <dbReference type="ARBA" id="ARBA00022884"/>
    </source>
</evidence>